<feature type="region of interest" description="Disordered" evidence="1">
    <location>
        <begin position="50"/>
        <end position="70"/>
    </location>
</feature>
<dbReference type="EMBL" id="CADCTC010000040">
    <property type="protein sequence ID" value="CAA9223676.1"/>
    <property type="molecule type" value="Genomic_DNA"/>
</dbReference>
<evidence type="ECO:0000259" key="2">
    <source>
        <dbReference type="Pfam" id="PF13610"/>
    </source>
</evidence>
<evidence type="ECO:0000313" key="3">
    <source>
        <dbReference type="EMBL" id="CAA9223676.1"/>
    </source>
</evidence>
<dbReference type="InterPro" id="IPR032874">
    <property type="entry name" value="DDE_dom"/>
</dbReference>
<evidence type="ECO:0000256" key="1">
    <source>
        <dbReference type="SAM" id="MobiDB-lite"/>
    </source>
</evidence>
<gene>
    <name evidence="3" type="ORF">AVDCRST_MAG77-610</name>
</gene>
<name>A0A6J4HHY0_9CHLR</name>
<dbReference type="Pfam" id="PF13610">
    <property type="entry name" value="DDE_Tnp_IS240"/>
    <property type="match status" value="1"/>
</dbReference>
<dbReference type="AlphaFoldDB" id="A0A6J4HHY0"/>
<accession>A0A6J4HHY0</accession>
<proteinExistence type="predicted"/>
<dbReference type="PANTHER" id="PTHR35528">
    <property type="entry name" value="BLL1675 PROTEIN"/>
    <property type="match status" value="1"/>
</dbReference>
<protein>
    <recommendedName>
        <fullName evidence="2">DDE domain-containing protein</fullName>
    </recommendedName>
</protein>
<dbReference type="PANTHER" id="PTHR35528:SF3">
    <property type="entry name" value="BLL1675 PROTEIN"/>
    <property type="match status" value="1"/>
</dbReference>
<dbReference type="InterPro" id="IPR052183">
    <property type="entry name" value="IS_Transposase"/>
</dbReference>
<organism evidence="3">
    <name type="scientific">uncultured Chloroflexota bacterium</name>
    <dbReference type="NCBI Taxonomy" id="166587"/>
    <lineage>
        <taxon>Bacteria</taxon>
        <taxon>Bacillati</taxon>
        <taxon>Chloroflexota</taxon>
        <taxon>environmental samples</taxon>
    </lineage>
</organism>
<reference evidence="3" key="1">
    <citation type="submission" date="2020-02" db="EMBL/GenBank/DDBJ databases">
        <authorList>
            <person name="Meier V. D."/>
        </authorList>
    </citation>
    <scope>NUCLEOTIDE SEQUENCE</scope>
    <source>
        <strain evidence="3">AVDCRST_MAG77</strain>
    </source>
</reference>
<feature type="domain" description="DDE" evidence="2">
    <location>
        <begin position="1"/>
        <end position="99"/>
    </location>
</feature>
<sequence length="131" mass="15450">MLVQERRNQEAAERFLRRVVDGAGQAPQVVVTDKLASYPPALRRVLPGVEHRRHKGLNNRAENSHRPVRMRERTLQRFKSPENAQRFLVPFSAVCNHFRPRRHLLAADQYRQLRTEHFEQWREAARLQPAA</sequence>